<evidence type="ECO:0000313" key="4">
    <source>
        <dbReference type="EMBL" id="BBG27013.1"/>
    </source>
</evidence>
<accession>A0A510DVJ7</accession>
<keyword evidence="5" id="KW-1185">Reference proteome</keyword>
<reference evidence="6" key="1">
    <citation type="submission" date="2018-09" db="EMBL/GenBank/DDBJ databases">
        <title>Complete Genome Sequencing of Sulfolobus sp. JCM 16834.</title>
        <authorList>
            <person name="Kato S."/>
            <person name="Itoh T."/>
            <person name="Ohkuma M."/>
        </authorList>
    </citation>
    <scope>NUCLEOTIDE SEQUENCE [LARGE SCALE GENOMIC DNA]</scope>
    <source>
        <strain evidence="6">IC-007</strain>
    </source>
</reference>
<dbReference type="EMBL" id="AP018930">
    <property type="protein sequence ID" value="BBG27013.1"/>
    <property type="molecule type" value="Genomic_DNA"/>
</dbReference>
<evidence type="ECO:0000259" key="2">
    <source>
        <dbReference type="PROSITE" id="PS50966"/>
    </source>
</evidence>
<dbReference type="Proteomes" id="UP000322983">
    <property type="component" value="Chromosome"/>
</dbReference>
<evidence type="ECO:0000313" key="6">
    <source>
        <dbReference type="Proteomes" id="UP000325030"/>
    </source>
</evidence>
<feature type="domain" description="SWIM-type" evidence="2">
    <location>
        <begin position="26"/>
        <end position="60"/>
    </location>
</feature>
<sequence length="70" mass="7998">MSVRILKLDKQEVEGEVASKCAMGYYRVKIKIDNGKIVQSECECGEKMCKHAVKLYLRFMRLKGEGVLKS</sequence>
<dbReference type="GeneID" id="41717880"/>
<evidence type="ECO:0000313" key="3">
    <source>
        <dbReference type="EMBL" id="BBG24256.1"/>
    </source>
</evidence>
<dbReference type="InterPro" id="IPR007527">
    <property type="entry name" value="Znf_SWIM"/>
</dbReference>
<dbReference type="GO" id="GO:0008270">
    <property type="term" value="F:zinc ion binding"/>
    <property type="evidence" value="ECO:0007669"/>
    <property type="project" value="UniProtKB-KW"/>
</dbReference>
<reference evidence="4 5" key="2">
    <citation type="journal article" date="2020" name="Int. J. Syst. Evol. Microbiol.">
        <title>Sulfuracidifex tepidarius gen. nov., sp. nov. and transfer of Sulfolobus metallicus Huber and Stetter 1992 to the genus Sulfuracidifex as Sulfuracidifex metallicus comb. nov.</title>
        <authorList>
            <person name="Itoh T."/>
            <person name="Miura T."/>
            <person name="Sakai H.D."/>
            <person name="Kato S."/>
            <person name="Ohkuma M."/>
            <person name="Takashina T."/>
        </authorList>
    </citation>
    <scope>NUCLEOTIDE SEQUENCE</scope>
    <source>
        <strain evidence="3 5">IC-006</strain>
        <strain evidence="4">IC-007</strain>
    </source>
</reference>
<dbReference type="PROSITE" id="PS50966">
    <property type="entry name" value="ZF_SWIM"/>
    <property type="match status" value="1"/>
</dbReference>
<dbReference type="AlphaFoldDB" id="A0A510E3C6"/>
<keyword evidence="1" id="KW-0479">Metal-binding</keyword>
<dbReference type="STRING" id="1294262.GCA_001316085_00472"/>
<accession>A0A510E3C6</accession>
<dbReference type="Proteomes" id="UP000325030">
    <property type="component" value="Chromosome"/>
</dbReference>
<dbReference type="RefSeq" id="WP_054845073.1">
    <property type="nucleotide sequence ID" value="NZ_AP018929.1"/>
</dbReference>
<keyword evidence="1" id="KW-0862">Zinc</keyword>
<keyword evidence="1" id="KW-0863">Zinc-finger</keyword>
<dbReference type="KEGG" id="step:IC006_1565"/>
<evidence type="ECO:0000313" key="5">
    <source>
        <dbReference type="Proteomes" id="UP000322983"/>
    </source>
</evidence>
<evidence type="ECO:0000256" key="1">
    <source>
        <dbReference type="PROSITE-ProRule" id="PRU00325"/>
    </source>
</evidence>
<protein>
    <recommendedName>
        <fullName evidence="2">SWIM-type domain-containing protein</fullName>
    </recommendedName>
</protein>
<dbReference type="Pfam" id="PF04434">
    <property type="entry name" value="SWIM"/>
    <property type="match status" value="1"/>
</dbReference>
<proteinExistence type="predicted"/>
<organism evidence="4 6">
    <name type="scientific">Sulfuracidifex tepidarius</name>
    <dbReference type="NCBI Taxonomy" id="1294262"/>
    <lineage>
        <taxon>Archaea</taxon>
        <taxon>Thermoproteota</taxon>
        <taxon>Thermoprotei</taxon>
        <taxon>Sulfolobales</taxon>
        <taxon>Sulfolobaceae</taxon>
        <taxon>Sulfuracidifex</taxon>
    </lineage>
</organism>
<dbReference type="OrthoDB" id="38105at2157"/>
<gene>
    <name evidence="3" type="ORF">IC006_1565</name>
    <name evidence="4" type="ORF">IC007_1542</name>
</gene>
<name>A0A510E3C6_9CREN</name>
<dbReference type="EMBL" id="AP018929">
    <property type="protein sequence ID" value="BBG24256.1"/>
    <property type="molecule type" value="Genomic_DNA"/>
</dbReference>